<feature type="compositionally biased region" description="Low complexity" evidence="1">
    <location>
        <begin position="32"/>
        <end position="50"/>
    </location>
</feature>
<feature type="region of interest" description="Disordered" evidence="1">
    <location>
        <begin position="215"/>
        <end position="280"/>
    </location>
</feature>
<feature type="compositionally biased region" description="Pro residues" evidence="1">
    <location>
        <begin position="260"/>
        <end position="277"/>
    </location>
</feature>
<feature type="compositionally biased region" description="Low complexity" evidence="1">
    <location>
        <begin position="246"/>
        <end position="259"/>
    </location>
</feature>
<comment type="caution">
    <text evidence="2">The sequence shown here is derived from an EMBL/GenBank/DDBJ whole genome shotgun (WGS) entry which is preliminary data.</text>
</comment>
<evidence type="ECO:0000256" key="1">
    <source>
        <dbReference type="SAM" id="MobiDB-lite"/>
    </source>
</evidence>
<feature type="region of interest" description="Disordered" evidence="1">
    <location>
        <begin position="1"/>
        <end position="90"/>
    </location>
</feature>
<feature type="compositionally biased region" description="Low complexity" evidence="1">
    <location>
        <begin position="72"/>
        <end position="83"/>
    </location>
</feature>
<dbReference type="Proteomes" id="UP001595075">
    <property type="component" value="Unassembled WGS sequence"/>
</dbReference>
<organism evidence="2 3">
    <name type="scientific">Oculimacula yallundae</name>
    <dbReference type="NCBI Taxonomy" id="86028"/>
    <lineage>
        <taxon>Eukaryota</taxon>
        <taxon>Fungi</taxon>
        <taxon>Dikarya</taxon>
        <taxon>Ascomycota</taxon>
        <taxon>Pezizomycotina</taxon>
        <taxon>Leotiomycetes</taxon>
        <taxon>Helotiales</taxon>
        <taxon>Ploettnerulaceae</taxon>
        <taxon>Oculimacula</taxon>
    </lineage>
</organism>
<reference evidence="2 3" key="1">
    <citation type="journal article" date="2024" name="Commun. Biol.">
        <title>Comparative genomic analysis of thermophilic fungi reveals convergent evolutionary adaptations and gene losses.</title>
        <authorList>
            <person name="Steindorff A.S."/>
            <person name="Aguilar-Pontes M.V."/>
            <person name="Robinson A.J."/>
            <person name="Andreopoulos B."/>
            <person name="LaButti K."/>
            <person name="Kuo A."/>
            <person name="Mondo S."/>
            <person name="Riley R."/>
            <person name="Otillar R."/>
            <person name="Haridas S."/>
            <person name="Lipzen A."/>
            <person name="Grimwood J."/>
            <person name="Schmutz J."/>
            <person name="Clum A."/>
            <person name="Reid I.D."/>
            <person name="Moisan M.C."/>
            <person name="Butler G."/>
            <person name="Nguyen T.T.M."/>
            <person name="Dewar K."/>
            <person name="Conant G."/>
            <person name="Drula E."/>
            <person name="Henrissat B."/>
            <person name="Hansel C."/>
            <person name="Singer S."/>
            <person name="Hutchinson M.I."/>
            <person name="de Vries R.P."/>
            <person name="Natvig D.O."/>
            <person name="Powell A.J."/>
            <person name="Tsang A."/>
            <person name="Grigoriev I.V."/>
        </authorList>
    </citation>
    <scope>NUCLEOTIDE SEQUENCE [LARGE SCALE GENOMIC DNA]</scope>
    <source>
        <strain evidence="2 3">CBS 494.80</strain>
    </source>
</reference>
<feature type="compositionally biased region" description="Polar residues" evidence="1">
    <location>
        <begin position="21"/>
        <end position="31"/>
    </location>
</feature>
<evidence type="ECO:0000313" key="2">
    <source>
        <dbReference type="EMBL" id="KAL2062172.1"/>
    </source>
</evidence>
<evidence type="ECO:0000313" key="3">
    <source>
        <dbReference type="Proteomes" id="UP001595075"/>
    </source>
</evidence>
<gene>
    <name evidence="2" type="ORF">VTL71DRAFT_6438</name>
</gene>
<keyword evidence="3" id="KW-1185">Reference proteome</keyword>
<proteinExistence type="predicted"/>
<accession>A0ABR4BXN9</accession>
<name>A0ABR4BXN9_9HELO</name>
<dbReference type="EMBL" id="JAZHXI010000017">
    <property type="protein sequence ID" value="KAL2062172.1"/>
    <property type="molecule type" value="Genomic_DNA"/>
</dbReference>
<sequence length="415" mass="46920">MASANTRQPTPILPPSTPSSNNVSRPGSQHGQPTPNNQQQETPTSTPTSEARMNPPPLPRPIVTPAREMRESSVASSAGGSSSRKPRQNLEERDHILMLTHCYDQRANFKEGTKAQFWTNVNTAFQRDTGKVLAQMSASVARLVEARRRQISDWEAGVIPQKPGGELNERLDQWMEFLKVEDGDNEAERMKQVDARRKVEEARKEARRQAIAAEALASAQHPPDLNTYLGSQAGPAPPPVAPMGHPPQNTQPHPQHHQQPPQPPPHYQQPPPHPHQYPPEHHQEMVVANGEQDMNGDRPHKRKRGNERTLTRELQAQLEQQQWEAQQYALAHPPEPPRRVVVEGALTKEDWKDIMGNDARLRALENKVDKIELIVSQNNKLLLQLVQNQSKERSRSVEDERVPVHLDAEFERDYL</sequence>
<protein>
    <submittedName>
        <fullName evidence="2">Uncharacterized protein</fullName>
    </submittedName>
</protein>
<feature type="compositionally biased region" description="Pro residues" evidence="1">
    <location>
        <begin position="235"/>
        <end position="245"/>
    </location>
</feature>